<dbReference type="GO" id="GO:0003676">
    <property type="term" value="F:nucleic acid binding"/>
    <property type="evidence" value="ECO:0007669"/>
    <property type="project" value="InterPro"/>
</dbReference>
<name>A0A7C4EU89_9BACT</name>
<evidence type="ECO:0000256" key="1">
    <source>
        <dbReference type="ARBA" id="ARBA00022603"/>
    </source>
</evidence>
<sequence>MRIIAGQFKGRRLWSPARSLVRPTSERVREAVFDVLGQHVIASRVLDLFAGTGAFGFEALSRGAAYVSFVERNSASVQIIKRNAEELGVRDRVSVRVGGAAQALNFFVGARETFDVIFMDPPYDAKELDLVWRQPALSRVMSQNGVLVVESRRTSSERQTPDLLSRTFARRYGDTLVEMFRLGEEE</sequence>
<dbReference type="PANTHER" id="PTHR43542:SF1">
    <property type="entry name" value="METHYLTRANSFERASE"/>
    <property type="match status" value="1"/>
</dbReference>
<dbReference type="PANTHER" id="PTHR43542">
    <property type="entry name" value="METHYLTRANSFERASE"/>
    <property type="match status" value="1"/>
</dbReference>
<gene>
    <name evidence="3" type="primary">rsmD</name>
    <name evidence="3" type="ORF">ENV54_08340</name>
</gene>
<dbReference type="GO" id="GO:0052913">
    <property type="term" value="F:16S rRNA (guanine(966)-N(2))-methyltransferase activity"/>
    <property type="evidence" value="ECO:0007669"/>
    <property type="project" value="UniProtKB-EC"/>
</dbReference>
<dbReference type="AlphaFoldDB" id="A0A7C4EU89"/>
<dbReference type="Pfam" id="PF03602">
    <property type="entry name" value="Cons_hypoth95"/>
    <property type="match status" value="1"/>
</dbReference>
<evidence type="ECO:0000256" key="2">
    <source>
        <dbReference type="ARBA" id="ARBA00022679"/>
    </source>
</evidence>
<protein>
    <submittedName>
        <fullName evidence="3">16S rRNA (Guanine(966)-N(2))-methyltransferase RsmD</fullName>
        <ecNumber evidence="3">2.1.1.171</ecNumber>
    </submittedName>
</protein>
<keyword evidence="1 3" id="KW-0489">Methyltransferase</keyword>
<organism evidence="3">
    <name type="scientific">Desulfomonile tiedjei</name>
    <dbReference type="NCBI Taxonomy" id="2358"/>
    <lineage>
        <taxon>Bacteria</taxon>
        <taxon>Pseudomonadati</taxon>
        <taxon>Thermodesulfobacteriota</taxon>
        <taxon>Desulfomonilia</taxon>
        <taxon>Desulfomonilales</taxon>
        <taxon>Desulfomonilaceae</taxon>
        <taxon>Desulfomonile</taxon>
    </lineage>
</organism>
<dbReference type="PROSITE" id="PS00092">
    <property type="entry name" value="N6_MTASE"/>
    <property type="match status" value="1"/>
</dbReference>
<dbReference type="InterPro" id="IPR002052">
    <property type="entry name" value="DNA_methylase_N6_adenine_CS"/>
</dbReference>
<accession>A0A7C4EU89</accession>
<dbReference type="SUPFAM" id="SSF53335">
    <property type="entry name" value="S-adenosyl-L-methionine-dependent methyltransferases"/>
    <property type="match status" value="1"/>
</dbReference>
<dbReference type="CDD" id="cd02440">
    <property type="entry name" value="AdoMet_MTases"/>
    <property type="match status" value="1"/>
</dbReference>
<dbReference type="InterPro" id="IPR029063">
    <property type="entry name" value="SAM-dependent_MTases_sf"/>
</dbReference>
<dbReference type="NCBIfam" id="TIGR00095">
    <property type="entry name" value="16S rRNA (guanine(966)-N(2))-methyltransferase RsmD"/>
    <property type="match status" value="1"/>
</dbReference>
<proteinExistence type="predicted"/>
<dbReference type="InterPro" id="IPR004398">
    <property type="entry name" value="RNA_MeTrfase_RsmD"/>
</dbReference>
<evidence type="ECO:0000313" key="3">
    <source>
        <dbReference type="EMBL" id="HGH61290.1"/>
    </source>
</evidence>
<dbReference type="EC" id="2.1.1.171" evidence="3"/>
<reference evidence="3" key="1">
    <citation type="journal article" date="2020" name="mSystems">
        <title>Genome- and Community-Level Interaction Insights into Carbon Utilization and Element Cycling Functions of Hydrothermarchaeota in Hydrothermal Sediment.</title>
        <authorList>
            <person name="Zhou Z."/>
            <person name="Liu Y."/>
            <person name="Xu W."/>
            <person name="Pan J."/>
            <person name="Luo Z.H."/>
            <person name="Li M."/>
        </authorList>
    </citation>
    <scope>NUCLEOTIDE SEQUENCE [LARGE SCALE GENOMIC DNA]</scope>
    <source>
        <strain evidence="3">SpSt-769</strain>
    </source>
</reference>
<dbReference type="EMBL" id="DTGT01000260">
    <property type="protein sequence ID" value="HGH61290.1"/>
    <property type="molecule type" value="Genomic_DNA"/>
</dbReference>
<dbReference type="PIRSF" id="PIRSF004553">
    <property type="entry name" value="CHP00095"/>
    <property type="match status" value="1"/>
</dbReference>
<keyword evidence="2 3" id="KW-0808">Transferase</keyword>
<comment type="caution">
    <text evidence="3">The sequence shown here is derived from an EMBL/GenBank/DDBJ whole genome shotgun (WGS) entry which is preliminary data.</text>
</comment>
<dbReference type="Gene3D" id="3.40.50.150">
    <property type="entry name" value="Vaccinia Virus protein VP39"/>
    <property type="match status" value="1"/>
</dbReference>